<sequence length="99" mass="11414">MHVEFLCPLEDVMKQKHVLMKNLKKDVPSSSGFRTHNMCHSPERKGEDELIILKNEVSSLRPVVVGFLDHVGQMIEMETEKIRNTILLEVKKLVDFVIS</sequence>
<evidence type="ECO:0000313" key="1">
    <source>
        <dbReference type="EMBL" id="PON55628.1"/>
    </source>
</evidence>
<gene>
    <name evidence="1" type="ORF">PanWU01x14_186960</name>
</gene>
<dbReference type="AlphaFoldDB" id="A0A2P5C3K6"/>
<protein>
    <submittedName>
        <fullName evidence="1">Uncharacterized protein</fullName>
    </submittedName>
</protein>
<keyword evidence="2" id="KW-1185">Reference proteome</keyword>
<dbReference type="EMBL" id="JXTB01000181">
    <property type="protein sequence ID" value="PON55628.1"/>
    <property type="molecule type" value="Genomic_DNA"/>
</dbReference>
<accession>A0A2P5C3K6</accession>
<name>A0A2P5C3K6_PARAD</name>
<dbReference type="Proteomes" id="UP000237105">
    <property type="component" value="Unassembled WGS sequence"/>
</dbReference>
<reference evidence="2" key="1">
    <citation type="submission" date="2016-06" db="EMBL/GenBank/DDBJ databases">
        <title>Parallel loss of symbiosis genes in relatives of nitrogen-fixing non-legume Parasponia.</title>
        <authorList>
            <person name="Van Velzen R."/>
            <person name="Holmer R."/>
            <person name="Bu F."/>
            <person name="Rutten L."/>
            <person name="Van Zeijl A."/>
            <person name="Liu W."/>
            <person name="Santuari L."/>
            <person name="Cao Q."/>
            <person name="Sharma T."/>
            <person name="Shen D."/>
            <person name="Roswanjaya Y."/>
            <person name="Wardhani T."/>
            <person name="Kalhor M.S."/>
            <person name="Jansen J."/>
            <person name="Van den Hoogen J."/>
            <person name="Gungor B."/>
            <person name="Hartog M."/>
            <person name="Hontelez J."/>
            <person name="Verver J."/>
            <person name="Yang W.-C."/>
            <person name="Schijlen E."/>
            <person name="Repin R."/>
            <person name="Schilthuizen M."/>
            <person name="Schranz E."/>
            <person name="Heidstra R."/>
            <person name="Miyata K."/>
            <person name="Fedorova E."/>
            <person name="Kohlen W."/>
            <person name="Bisseling T."/>
            <person name="Smit S."/>
            <person name="Geurts R."/>
        </authorList>
    </citation>
    <scope>NUCLEOTIDE SEQUENCE [LARGE SCALE GENOMIC DNA]</scope>
    <source>
        <strain evidence="2">cv. WU1-14</strain>
    </source>
</reference>
<organism evidence="1 2">
    <name type="scientific">Parasponia andersonii</name>
    <name type="common">Sponia andersonii</name>
    <dbReference type="NCBI Taxonomy" id="3476"/>
    <lineage>
        <taxon>Eukaryota</taxon>
        <taxon>Viridiplantae</taxon>
        <taxon>Streptophyta</taxon>
        <taxon>Embryophyta</taxon>
        <taxon>Tracheophyta</taxon>
        <taxon>Spermatophyta</taxon>
        <taxon>Magnoliopsida</taxon>
        <taxon>eudicotyledons</taxon>
        <taxon>Gunneridae</taxon>
        <taxon>Pentapetalae</taxon>
        <taxon>rosids</taxon>
        <taxon>fabids</taxon>
        <taxon>Rosales</taxon>
        <taxon>Cannabaceae</taxon>
        <taxon>Parasponia</taxon>
    </lineage>
</organism>
<proteinExistence type="predicted"/>
<comment type="caution">
    <text evidence="1">The sequence shown here is derived from an EMBL/GenBank/DDBJ whole genome shotgun (WGS) entry which is preliminary data.</text>
</comment>
<evidence type="ECO:0000313" key="2">
    <source>
        <dbReference type="Proteomes" id="UP000237105"/>
    </source>
</evidence>